<feature type="transmembrane region" description="Helical" evidence="1">
    <location>
        <begin position="87"/>
        <end position="109"/>
    </location>
</feature>
<evidence type="ECO:0000313" key="3">
    <source>
        <dbReference type="Proteomes" id="UP001642487"/>
    </source>
</evidence>
<keyword evidence="1" id="KW-0472">Membrane</keyword>
<feature type="transmembrane region" description="Helical" evidence="1">
    <location>
        <begin position="50"/>
        <end position="75"/>
    </location>
</feature>
<gene>
    <name evidence="2" type="ORF">CITCOLO1_LOCUS3821</name>
</gene>
<reference evidence="2 3" key="1">
    <citation type="submission" date="2024-03" db="EMBL/GenBank/DDBJ databases">
        <authorList>
            <person name="Gkanogiannis A."/>
            <person name="Becerra Lopez-Lavalle L."/>
        </authorList>
    </citation>
    <scope>NUCLEOTIDE SEQUENCE [LARGE SCALE GENOMIC DNA]</scope>
</reference>
<evidence type="ECO:0000313" key="2">
    <source>
        <dbReference type="EMBL" id="CAK9312142.1"/>
    </source>
</evidence>
<name>A0ABP0Y054_9ROSI</name>
<dbReference type="PANTHER" id="PTHR37199">
    <property type="entry name" value="TRANSMEMBRANE PROTEIN"/>
    <property type="match status" value="1"/>
</dbReference>
<organism evidence="2 3">
    <name type="scientific">Citrullus colocynthis</name>
    <name type="common">colocynth</name>
    <dbReference type="NCBI Taxonomy" id="252529"/>
    <lineage>
        <taxon>Eukaryota</taxon>
        <taxon>Viridiplantae</taxon>
        <taxon>Streptophyta</taxon>
        <taxon>Embryophyta</taxon>
        <taxon>Tracheophyta</taxon>
        <taxon>Spermatophyta</taxon>
        <taxon>Magnoliopsida</taxon>
        <taxon>eudicotyledons</taxon>
        <taxon>Gunneridae</taxon>
        <taxon>Pentapetalae</taxon>
        <taxon>rosids</taxon>
        <taxon>fabids</taxon>
        <taxon>Cucurbitales</taxon>
        <taxon>Cucurbitaceae</taxon>
        <taxon>Benincaseae</taxon>
        <taxon>Citrullus</taxon>
    </lineage>
</organism>
<keyword evidence="3" id="KW-1185">Reference proteome</keyword>
<dbReference type="PANTHER" id="PTHR37199:SF2">
    <property type="entry name" value="MEMBRANE LIPOPROTEIN"/>
    <property type="match status" value="1"/>
</dbReference>
<proteinExistence type="predicted"/>
<protein>
    <submittedName>
        <fullName evidence="2">Uncharacterized protein</fullName>
    </submittedName>
</protein>
<sequence length="110" mass="11681">MENENFPKKHKNSIGFLLSLKPISEIVKMARLMREIGSENGSFGLAGGDIYLLFWAALVTLSIISTIIFSCSDGMSKERNSTADVELYGGGCAAGCGAGCGLSLVLLIFI</sequence>
<dbReference type="EMBL" id="OZ021744">
    <property type="protein sequence ID" value="CAK9312142.1"/>
    <property type="molecule type" value="Genomic_DNA"/>
</dbReference>
<evidence type="ECO:0000256" key="1">
    <source>
        <dbReference type="SAM" id="Phobius"/>
    </source>
</evidence>
<dbReference type="Proteomes" id="UP001642487">
    <property type="component" value="Chromosome 10"/>
</dbReference>
<accession>A0ABP0Y054</accession>
<keyword evidence="1" id="KW-0812">Transmembrane</keyword>
<keyword evidence="1" id="KW-1133">Transmembrane helix</keyword>